<proteinExistence type="predicted"/>
<gene>
    <name evidence="1" type="ORF">GALL_401990</name>
</gene>
<evidence type="ECO:0000313" key="1">
    <source>
        <dbReference type="EMBL" id="OIQ78100.1"/>
    </source>
</evidence>
<reference evidence="1" key="1">
    <citation type="submission" date="2016-10" db="EMBL/GenBank/DDBJ databases">
        <title>Sequence of Gallionella enrichment culture.</title>
        <authorList>
            <person name="Poehlein A."/>
            <person name="Muehling M."/>
            <person name="Daniel R."/>
        </authorList>
    </citation>
    <scope>NUCLEOTIDE SEQUENCE</scope>
</reference>
<name>A0A1J5QDW2_9ZZZZ</name>
<comment type="caution">
    <text evidence="1">The sequence shown here is derived from an EMBL/GenBank/DDBJ whole genome shotgun (WGS) entry which is preliminary data.</text>
</comment>
<dbReference type="InterPro" id="IPR021390">
    <property type="entry name" value="DUF3025"/>
</dbReference>
<dbReference type="AlphaFoldDB" id="A0A1J5QDW2"/>
<accession>A0A1J5QDW2</accession>
<organism evidence="1">
    <name type="scientific">mine drainage metagenome</name>
    <dbReference type="NCBI Taxonomy" id="410659"/>
    <lineage>
        <taxon>unclassified sequences</taxon>
        <taxon>metagenomes</taxon>
        <taxon>ecological metagenomes</taxon>
    </lineage>
</organism>
<evidence type="ECO:0008006" key="2">
    <source>
        <dbReference type="Google" id="ProtNLM"/>
    </source>
</evidence>
<sequence length="270" mass="29565">MLSTTEPATDSAAAVLAAIDWSAPWLVPWRHVGERVAAQALAGLSQPQALNAEALNRLPDGRSIDFVPQADLPHGTAYEQYIFDSGSCPTREGLHDFFNGLAWLNFPLTKRRLNHLHMAQIAQTGIAPVRGPARDALTLFDENAALLRAPDALWSALEAKNWSRLFGDLRPLWAQSSLVLFGHALLEKLVYPRKSITAHVYRAFTATDSIADMDAWLATDLSANKLSSKPFAHLPVLGVPGWWPNNEVPGFYDDATVFRLARTGPPAAPK</sequence>
<protein>
    <recommendedName>
        <fullName evidence="2">Transmembrane protein</fullName>
    </recommendedName>
</protein>
<dbReference type="EMBL" id="MLJW01001469">
    <property type="protein sequence ID" value="OIQ78100.1"/>
    <property type="molecule type" value="Genomic_DNA"/>
</dbReference>
<dbReference type="Pfam" id="PF11227">
    <property type="entry name" value="DUF3025"/>
    <property type="match status" value="1"/>
</dbReference>